<keyword evidence="1" id="KW-0472">Membrane</keyword>
<name>A0A383BQB5_9ZZZZ</name>
<feature type="non-terminal residue" evidence="2">
    <location>
        <position position="62"/>
    </location>
</feature>
<dbReference type="EMBL" id="UINC01202490">
    <property type="protein sequence ID" value="SVE22317.1"/>
    <property type="molecule type" value="Genomic_DNA"/>
</dbReference>
<keyword evidence="1" id="KW-1133">Transmembrane helix</keyword>
<gene>
    <name evidence="2" type="ORF">METZ01_LOCUS475171</name>
</gene>
<protein>
    <submittedName>
        <fullName evidence="2">Uncharacterized protein</fullName>
    </submittedName>
</protein>
<proteinExistence type="predicted"/>
<feature type="transmembrane region" description="Helical" evidence="1">
    <location>
        <begin position="6"/>
        <end position="27"/>
    </location>
</feature>
<organism evidence="2">
    <name type="scientific">marine metagenome</name>
    <dbReference type="NCBI Taxonomy" id="408172"/>
    <lineage>
        <taxon>unclassified sequences</taxon>
        <taxon>metagenomes</taxon>
        <taxon>ecological metagenomes</taxon>
    </lineage>
</organism>
<accession>A0A383BQB5</accession>
<sequence>MDTTLILILLTISLILLLFLTTTIIIYGEKIMRSRKIIRSGTKLVWPNHFENMMVDLISNIE</sequence>
<reference evidence="2" key="1">
    <citation type="submission" date="2018-05" db="EMBL/GenBank/DDBJ databases">
        <authorList>
            <person name="Lanie J.A."/>
            <person name="Ng W.-L."/>
            <person name="Kazmierczak K.M."/>
            <person name="Andrzejewski T.M."/>
            <person name="Davidsen T.M."/>
            <person name="Wayne K.J."/>
            <person name="Tettelin H."/>
            <person name="Glass J.I."/>
            <person name="Rusch D."/>
            <person name="Podicherti R."/>
            <person name="Tsui H.-C.T."/>
            <person name="Winkler M.E."/>
        </authorList>
    </citation>
    <scope>NUCLEOTIDE SEQUENCE</scope>
</reference>
<dbReference type="AlphaFoldDB" id="A0A383BQB5"/>
<evidence type="ECO:0000256" key="1">
    <source>
        <dbReference type="SAM" id="Phobius"/>
    </source>
</evidence>
<evidence type="ECO:0000313" key="2">
    <source>
        <dbReference type="EMBL" id="SVE22317.1"/>
    </source>
</evidence>
<keyword evidence="1" id="KW-0812">Transmembrane</keyword>